<keyword evidence="5" id="KW-1185">Reference proteome</keyword>
<dbReference type="SUPFAM" id="SSF89837">
    <property type="entry name" value="Doublecortin (DC)"/>
    <property type="match status" value="2"/>
</dbReference>
<reference evidence="4" key="1">
    <citation type="submission" date="2022-12" db="EMBL/GenBank/DDBJ databases">
        <authorList>
            <person name="Alioto T."/>
            <person name="Alioto T."/>
            <person name="Gomez Garrido J."/>
        </authorList>
    </citation>
    <scope>NUCLEOTIDE SEQUENCE</scope>
</reference>
<organism evidence="4 5">
    <name type="scientific">Podarcis lilfordi</name>
    <name type="common">Lilford's wall lizard</name>
    <dbReference type="NCBI Taxonomy" id="74358"/>
    <lineage>
        <taxon>Eukaryota</taxon>
        <taxon>Metazoa</taxon>
        <taxon>Chordata</taxon>
        <taxon>Craniata</taxon>
        <taxon>Vertebrata</taxon>
        <taxon>Euteleostomi</taxon>
        <taxon>Lepidosauria</taxon>
        <taxon>Squamata</taxon>
        <taxon>Bifurcata</taxon>
        <taxon>Unidentata</taxon>
        <taxon>Episquamata</taxon>
        <taxon>Laterata</taxon>
        <taxon>Lacertibaenia</taxon>
        <taxon>Lacertidae</taxon>
        <taxon>Podarcis</taxon>
    </lineage>
</organism>
<dbReference type="GO" id="GO:0005815">
    <property type="term" value="C:microtubule organizing center"/>
    <property type="evidence" value="ECO:0007669"/>
    <property type="project" value="TreeGrafter"/>
</dbReference>
<dbReference type="GO" id="GO:0035556">
    <property type="term" value="P:intracellular signal transduction"/>
    <property type="evidence" value="ECO:0007669"/>
    <property type="project" value="InterPro"/>
</dbReference>
<dbReference type="Gene3D" id="3.10.20.230">
    <property type="entry name" value="Doublecortin domain"/>
    <property type="match status" value="2"/>
</dbReference>
<dbReference type="SMART" id="SM00537">
    <property type="entry name" value="DCX"/>
    <property type="match status" value="2"/>
</dbReference>
<sequence>MSSGTVAVAPVAKNVMVYRNGDPFFHGRKFVVSHRRFLTFEAFLNEVTSTIHAPTAIRSIYTPRHGHRVSDLDELQNGCQYIAGGFERFKRLDYLNPGMKQLDGNQKKDRVQSYPVIPQKMPVSTQWRKQANLPCIIHVFRNGDLLSPPFRLILNKSTLQEWSAVLSILSIKANLRTGAVRRLCKLNGDAVSTGEDLVSGNYYVAVGLEKYKDLPYFELLVPPKITHQPIRDHSNSRRMSHNRGLAKLHLAPLEGSSDSALLEPPQQLNLRRVQSTGIVQESSQNLSAVTRKGRKHLRKEADSIFHAKPGQARRIRRNSNQNSDQDEGSVYKIKGVREEIQNAQEIRDDENTQVELPLDQKAAETVEEEVVPKSEALQRRKVENTDKLQKAHTIQCSAGDSQ</sequence>
<feature type="region of interest" description="Disordered" evidence="2">
    <location>
        <begin position="310"/>
        <end position="330"/>
    </location>
</feature>
<feature type="compositionally biased region" description="Basic and acidic residues" evidence="2">
    <location>
        <begin position="370"/>
        <end position="389"/>
    </location>
</feature>
<dbReference type="InterPro" id="IPR036572">
    <property type="entry name" value="Doublecortin_dom_sf"/>
</dbReference>
<accession>A0AA35PAJ6</accession>
<protein>
    <submittedName>
        <fullName evidence="4">Domain-containing 2B isoform X1</fullName>
    </submittedName>
</protein>
<dbReference type="CDD" id="cd17150">
    <property type="entry name" value="DCX1_DCDC2B"/>
    <property type="match status" value="1"/>
</dbReference>
<keyword evidence="1" id="KW-0677">Repeat</keyword>
<evidence type="ECO:0000313" key="4">
    <source>
        <dbReference type="EMBL" id="CAI5781826.1"/>
    </source>
</evidence>
<dbReference type="PROSITE" id="PS50309">
    <property type="entry name" value="DC"/>
    <property type="match status" value="2"/>
</dbReference>
<feature type="compositionally biased region" description="Polar residues" evidence="2">
    <location>
        <begin position="392"/>
        <end position="402"/>
    </location>
</feature>
<evidence type="ECO:0000313" key="5">
    <source>
        <dbReference type="Proteomes" id="UP001178461"/>
    </source>
</evidence>
<dbReference type="GO" id="GO:0005874">
    <property type="term" value="C:microtubule"/>
    <property type="evidence" value="ECO:0007669"/>
    <property type="project" value="TreeGrafter"/>
</dbReference>
<dbReference type="InterPro" id="IPR003533">
    <property type="entry name" value="Doublecortin_dom"/>
</dbReference>
<evidence type="ECO:0000256" key="1">
    <source>
        <dbReference type="ARBA" id="ARBA00022737"/>
    </source>
</evidence>
<feature type="domain" description="Doublecortin" evidence="3">
    <location>
        <begin position="135"/>
        <end position="217"/>
    </location>
</feature>
<dbReference type="FunFam" id="3.10.20.230:FF:000011">
    <property type="entry name" value="Doublecortin domain containing 2B"/>
    <property type="match status" value="1"/>
</dbReference>
<dbReference type="EMBL" id="OX395133">
    <property type="protein sequence ID" value="CAI5781826.1"/>
    <property type="molecule type" value="Genomic_DNA"/>
</dbReference>
<evidence type="ECO:0000256" key="2">
    <source>
        <dbReference type="SAM" id="MobiDB-lite"/>
    </source>
</evidence>
<dbReference type="Pfam" id="PF03607">
    <property type="entry name" value="DCX"/>
    <property type="match status" value="2"/>
</dbReference>
<evidence type="ECO:0000259" key="3">
    <source>
        <dbReference type="PROSITE" id="PS50309"/>
    </source>
</evidence>
<dbReference type="AlphaFoldDB" id="A0AA35PAJ6"/>
<dbReference type="PANTHER" id="PTHR23004">
    <property type="entry name" value="DOUBLECORTIN DOMAIN CONTAINING 2"/>
    <property type="match status" value="1"/>
</dbReference>
<feature type="domain" description="Doublecortin" evidence="3">
    <location>
        <begin position="13"/>
        <end position="95"/>
    </location>
</feature>
<gene>
    <name evidence="4" type="ORF">PODLI_1B021668</name>
</gene>
<dbReference type="PANTHER" id="PTHR23004:SF10">
    <property type="entry name" value="DOUBLECORTIN DOMAIN-CONTAINING PROTEIN 2B"/>
    <property type="match status" value="1"/>
</dbReference>
<dbReference type="FunFam" id="3.10.20.230:FF:000004">
    <property type="entry name" value="Doublecortin domain containing 2"/>
    <property type="match status" value="1"/>
</dbReference>
<dbReference type="Proteomes" id="UP001178461">
    <property type="component" value="Chromosome 8"/>
</dbReference>
<feature type="region of interest" description="Disordered" evidence="2">
    <location>
        <begin position="363"/>
        <end position="402"/>
    </location>
</feature>
<proteinExistence type="predicted"/>
<name>A0AA35PAJ6_9SAUR</name>